<sequence>MTPARRAAFGPREPYFTLPDWVPPSGGLRTWECGEHFDALRIPAQSAPPLIAALQAAGGRGPVLADPYSGSGHILLDPDSGTSERWTLNGMRPAAARDPSHRAGRHRHRGPGPALAHPTRPG</sequence>
<evidence type="ECO:0000256" key="1">
    <source>
        <dbReference type="SAM" id="MobiDB-lite"/>
    </source>
</evidence>
<dbReference type="Proteomes" id="UP001271723">
    <property type="component" value="Unassembled WGS sequence"/>
</dbReference>
<gene>
    <name evidence="2" type="ORF">PV517_35420</name>
</gene>
<comment type="caution">
    <text evidence="2">The sequence shown here is derived from an EMBL/GenBank/DDBJ whole genome shotgun (WGS) entry which is preliminary data.</text>
</comment>
<reference evidence="2 3" key="1">
    <citation type="journal article" date="2023" name="Microb. Genom.">
        <title>Mesoterricola silvestris gen. nov., sp. nov., Mesoterricola sediminis sp. nov., Geothrix oryzae sp. nov., Geothrix edaphica sp. nov., Geothrix rubra sp. nov., and Geothrix limicola sp. nov., six novel members of Acidobacteriota isolated from soils.</title>
        <authorList>
            <person name="Weisberg A.J."/>
            <person name="Pearce E."/>
            <person name="Kramer C.G."/>
            <person name="Chang J.H."/>
            <person name="Clarke C.R."/>
        </authorList>
    </citation>
    <scope>NUCLEOTIDE SEQUENCE [LARGE SCALE GENOMIC DNA]</scope>
    <source>
        <strain evidence="2 3">NRRL_B-2795</strain>
    </source>
</reference>
<evidence type="ECO:0000313" key="3">
    <source>
        <dbReference type="Proteomes" id="UP001271723"/>
    </source>
</evidence>
<accession>A0ABU4LEP2</accession>
<organism evidence="2 3">
    <name type="scientific">Streptomyces griseiscabiei</name>
    <dbReference type="NCBI Taxonomy" id="2993540"/>
    <lineage>
        <taxon>Bacteria</taxon>
        <taxon>Bacillati</taxon>
        <taxon>Actinomycetota</taxon>
        <taxon>Actinomycetes</taxon>
        <taxon>Kitasatosporales</taxon>
        <taxon>Streptomycetaceae</taxon>
        <taxon>Streptomyces</taxon>
    </lineage>
</organism>
<dbReference type="EMBL" id="JARAVY010000017">
    <property type="protein sequence ID" value="MDX2913945.1"/>
    <property type="molecule type" value="Genomic_DNA"/>
</dbReference>
<protein>
    <recommendedName>
        <fullName evidence="4">DNA methylase</fullName>
    </recommendedName>
</protein>
<feature type="region of interest" description="Disordered" evidence="1">
    <location>
        <begin position="93"/>
        <end position="122"/>
    </location>
</feature>
<dbReference type="RefSeq" id="WP_234373966.1">
    <property type="nucleotide sequence ID" value="NZ_JAGJBZ010000005.1"/>
</dbReference>
<keyword evidence="3" id="KW-1185">Reference proteome</keyword>
<name>A0ABU4LEP2_9ACTN</name>
<proteinExistence type="predicted"/>
<evidence type="ECO:0008006" key="4">
    <source>
        <dbReference type="Google" id="ProtNLM"/>
    </source>
</evidence>
<evidence type="ECO:0000313" key="2">
    <source>
        <dbReference type="EMBL" id="MDX2913945.1"/>
    </source>
</evidence>